<dbReference type="GO" id="GO:0003863">
    <property type="term" value="F:branched-chain 2-oxo acid dehydrogenase activity"/>
    <property type="evidence" value="ECO:0007669"/>
    <property type="project" value="UniProtKB-EC"/>
</dbReference>
<proteinExistence type="inferred from homology"/>
<dbReference type="Pfam" id="PF00676">
    <property type="entry name" value="E1_dh"/>
    <property type="match status" value="1"/>
</dbReference>
<feature type="domain" description="Dehydrogenase E1 component" evidence="5">
    <location>
        <begin position="44"/>
        <end position="331"/>
    </location>
</feature>
<keyword evidence="3 4" id="KW-0786">Thiamine pyrophosphate</keyword>
<comment type="catalytic activity">
    <reaction evidence="4">
        <text>N(6)-[(R)-lipoyl]-L-lysyl-[protein] + 3-methyl-2-oxobutanoate + H(+) = N(6)-[(R)-S(8)-2-methylpropanoyldihydrolipoyl]-L-lysyl-[protein] + CO2</text>
        <dbReference type="Rhea" id="RHEA:13457"/>
        <dbReference type="Rhea" id="RHEA-COMP:10474"/>
        <dbReference type="Rhea" id="RHEA-COMP:10497"/>
        <dbReference type="ChEBI" id="CHEBI:11851"/>
        <dbReference type="ChEBI" id="CHEBI:15378"/>
        <dbReference type="ChEBI" id="CHEBI:16526"/>
        <dbReference type="ChEBI" id="CHEBI:83099"/>
        <dbReference type="ChEBI" id="CHEBI:83142"/>
        <dbReference type="EC" id="1.2.4.4"/>
    </reaction>
</comment>
<organism evidence="6 7">
    <name type="scientific">Williamsoniiplasma luminosum</name>
    <dbReference type="NCBI Taxonomy" id="214888"/>
    <lineage>
        <taxon>Bacteria</taxon>
        <taxon>Bacillati</taxon>
        <taxon>Mycoplasmatota</taxon>
        <taxon>Mollicutes</taxon>
        <taxon>Entomoplasmatales</taxon>
        <taxon>Williamsoniiplasma</taxon>
    </lineage>
</organism>
<dbReference type="PANTHER" id="PTHR43380:SF1">
    <property type="entry name" value="2-OXOISOVALERATE DEHYDROGENASE SUBUNIT ALPHA, MITOCHONDRIAL"/>
    <property type="match status" value="1"/>
</dbReference>
<dbReference type="AlphaFoldDB" id="A0A2K8NSJ1"/>
<dbReference type="InterPro" id="IPR001017">
    <property type="entry name" value="DH_E1"/>
</dbReference>
<keyword evidence="7" id="KW-1185">Reference proteome</keyword>
<dbReference type="InterPro" id="IPR029061">
    <property type="entry name" value="THDP-binding"/>
</dbReference>
<comment type="cofactor">
    <cofactor evidence="1 4">
        <name>thiamine diphosphate</name>
        <dbReference type="ChEBI" id="CHEBI:58937"/>
    </cofactor>
</comment>
<evidence type="ECO:0000313" key="6">
    <source>
        <dbReference type="EMBL" id="ATZ16737.1"/>
    </source>
</evidence>
<evidence type="ECO:0000256" key="4">
    <source>
        <dbReference type="RuleBase" id="RU365014"/>
    </source>
</evidence>
<evidence type="ECO:0000313" key="7">
    <source>
        <dbReference type="Proteomes" id="UP000232063"/>
    </source>
</evidence>
<keyword evidence="2 4" id="KW-0560">Oxidoreductase</keyword>
<dbReference type="KEGG" id="elj:ELUMI_v1c00080"/>
<protein>
    <recommendedName>
        <fullName evidence="4">2-oxoisovalerate dehydrogenase subunit alpha</fullName>
        <ecNumber evidence="4">1.2.4.4</ecNumber>
    </recommendedName>
    <alternativeName>
        <fullName evidence="4">Branched-chain alpha-keto acid dehydrogenase E1 component alpha chain</fullName>
    </alternativeName>
</protein>
<accession>A0A2K8NSJ1</accession>
<gene>
    <name evidence="6" type="primary">pdhA</name>
    <name evidence="6" type="ORF">ELUMI_v1c00080</name>
</gene>
<dbReference type="Gene3D" id="3.40.50.970">
    <property type="match status" value="1"/>
</dbReference>
<evidence type="ECO:0000256" key="1">
    <source>
        <dbReference type="ARBA" id="ARBA00001964"/>
    </source>
</evidence>
<name>A0A2K8NSJ1_9MOLU</name>
<dbReference type="Proteomes" id="UP000232063">
    <property type="component" value="Chromosome"/>
</dbReference>
<comment type="similarity">
    <text evidence="4">Belongs to the BCKDHA family.</text>
</comment>
<evidence type="ECO:0000256" key="2">
    <source>
        <dbReference type="ARBA" id="ARBA00023002"/>
    </source>
</evidence>
<comment type="function">
    <text evidence="4">The branched-chain alpha-keto dehydrogenase complex catalyzes the overall conversion of alpha-keto acids to acyl-CoA and CO(2). It contains multiple copies of three enzymatic components: branched-chain alpha-keto acid decarboxylase (E1), lipoamide acyltransferase (E2) and lipoamide dehydrogenase (E3).</text>
</comment>
<dbReference type="SUPFAM" id="SSF52518">
    <property type="entry name" value="Thiamin diphosphate-binding fold (THDP-binding)"/>
    <property type="match status" value="1"/>
</dbReference>
<dbReference type="CDD" id="cd02000">
    <property type="entry name" value="TPP_E1_PDC_ADC_BCADC"/>
    <property type="match status" value="1"/>
</dbReference>
<evidence type="ECO:0000259" key="5">
    <source>
        <dbReference type="Pfam" id="PF00676"/>
    </source>
</evidence>
<sequence length="373" mass="41918">MAYKYIGKFDPVKNESVNIMDENGKIINKALMPNIKNETLIEAYKLMCLSRSQDNYQNKQQRLGKILSFLSSTGQEAGEIAYSMHVQKGKDWFLPAYRNNAAWLATGMPMKNIMMYWMGNEYGCVSPEGINNLPINIVIGSQYSHAAGIAFAEKFNKKSDSVVLTTTGDGGTSQGEVYEALNFAQLRKLPVIFVVEDNKWAISHPSSGATAAINFAVKGMATGTPGIKVDGNDFLASYGVFEEAFDYVRKGNGPILIELNTYRLGAHSSSDNPDIYRPKGEYEEAVKFDPLIRMKNYLVAQKLWDDKKQAELDQENEVFIDKSFNEAMASKDYPLNEVFDYMYAEKTDLLKEQYAEAKAFFDQYPESKDGGHH</sequence>
<dbReference type="PANTHER" id="PTHR43380">
    <property type="entry name" value="2-OXOISOVALERATE DEHYDROGENASE SUBUNIT ALPHA, MITOCHONDRIAL"/>
    <property type="match status" value="1"/>
</dbReference>
<dbReference type="EMBL" id="CP024963">
    <property type="protein sequence ID" value="ATZ16737.1"/>
    <property type="molecule type" value="Genomic_DNA"/>
</dbReference>
<dbReference type="InterPro" id="IPR050771">
    <property type="entry name" value="Alpha-ketoacid_DH_E1_comp"/>
</dbReference>
<evidence type="ECO:0000256" key="3">
    <source>
        <dbReference type="ARBA" id="ARBA00023052"/>
    </source>
</evidence>
<keyword evidence="6" id="KW-0670">Pyruvate</keyword>
<reference evidence="6 7" key="1">
    <citation type="submission" date="2017-11" db="EMBL/GenBank/DDBJ databases">
        <title>Genome sequence of Entomoplasma luminosum PIMN-1 (ATCC 49195).</title>
        <authorList>
            <person name="Lo W.-S."/>
            <person name="Gasparich G.E."/>
            <person name="Kuo C.-H."/>
        </authorList>
    </citation>
    <scope>NUCLEOTIDE SEQUENCE [LARGE SCALE GENOMIC DNA]</scope>
    <source>
        <strain evidence="6 7">PIMN-1</strain>
    </source>
</reference>
<dbReference type="RefSeq" id="WP_025734502.1">
    <property type="nucleotide sequence ID" value="NZ_CP024963.1"/>
</dbReference>
<dbReference type="OrthoDB" id="9766715at2"/>
<dbReference type="EC" id="1.2.4.4" evidence="4"/>
<dbReference type="GO" id="GO:0009083">
    <property type="term" value="P:branched-chain amino acid catabolic process"/>
    <property type="evidence" value="ECO:0007669"/>
    <property type="project" value="TreeGrafter"/>
</dbReference>